<dbReference type="AlphaFoldDB" id="A0AAP0FUK1"/>
<feature type="transmembrane region" description="Helical" evidence="2">
    <location>
        <begin position="53"/>
        <end position="70"/>
    </location>
</feature>
<feature type="region of interest" description="Disordered" evidence="1">
    <location>
        <begin position="1"/>
        <end position="39"/>
    </location>
</feature>
<feature type="transmembrane region" description="Helical" evidence="2">
    <location>
        <begin position="151"/>
        <end position="175"/>
    </location>
</feature>
<keyword evidence="2" id="KW-1133">Transmembrane helix</keyword>
<feature type="transmembrane region" description="Helical" evidence="2">
    <location>
        <begin position="124"/>
        <end position="145"/>
    </location>
</feature>
<keyword evidence="4" id="KW-1185">Reference proteome</keyword>
<dbReference type="PANTHER" id="PTHR31134">
    <property type="entry name" value="TRANSMEMBRANE PROTEIN 128"/>
    <property type="match status" value="1"/>
</dbReference>
<evidence type="ECO:0000256" key="2">
    <source>
        <dbReference type="SAM" id="Phobius"/>
    </source>
</evidence>
<dbReference type="Pfam" id="PF20479">
    <property type="entry name" value="TMEM128"/>
    <property type="match status" value="1"/>
</dbReference>
<proteinExistence type="predicted"/>
<sequence length="188" mass="20428">MSGGTPTGGVRQRCGQGYASSGDDFEDDACSPVTGSSSSSLPVVRRAQSWPDVLENVIWLVSAAFIFYFGDSRQGFLRVLWSDSRINRKAFHLGLVALIVDIGLTSCTLLLAKGSKIHCDKNEALRTIAPLLTLLGLASFCLLSYGLWPIWGFLTIALLLTLLMASMVVLPYLLFGRLRPPSSTIRTD</sequence>
<gene>
    <name evidence="3" type="ORF">KSP39_PZI024495</name>
</gene>
<comment type="caution">
    <text evidence="3">The sequence shown here is derived from an EMBL/GenBank/DDBJ whole genome shotgun (WGS) entry which is preliminary data.</text>
</comment>
<name>A0AAP0FUK1_9ASPA</name>
<dbReference type="EMBL" id="JBBWWQ010000021">
    <property type="protein sequence ID" value="KAK8914585.1"/>
    <property type="molecule type" value="Genomic_DNA"/>
</dbReference>
<dbReference type="Proteomes" id="UP001418222">
    <property type="component" value="Unassembled WGS sequence"/>
</dbReference>
<keyword evidence="2" id="KW-0812">Transmembrane</keyword>
<dbReference type="InterPro" id="IPR033579">
    <property type="entry name" value="TMEM128"/>
</dbReference>
<feature type="transmembrane region" description="Helical" evidence="2">
    <location>
        <begin position="90"/>
        <end position="112"/>
    </location>
</feature>
<evidence type="ECO:0000313" key="4">
    <source>
        <dbReference type="Proteomes" id="UP001418222"/>
    </source>
</evidence>
<evidence type="ECO:0000313" key="3">
    <source>
        <dbReference type="EMBL" id="KAK8914585.1"/>
    </source>
</evidence>
<reference evidence="3 4" key="1">
    <citation type="journal article" date="2022" name="Nat. Plants">
        <title>Genomes of leafy and leafless Platanthera orchids illuminate the evolution of mycoheterotrophy.</title>
        <authorList>
            <person name="Li M.H."/>
            <person name="Liu K.W."/>
            <person name="Li Z."/>
            <person name="Lu H.C."/>
            <person name="Ye Q.L."/>
            <person name="Zhang D."/>
            <person name="Wang J.Y."/>
            <person name="Li Y.F."/>
            <person name="Zhong Z.M."/>
            <person name="Liu X."/>
            <person name="Yu X."/>
            <person name="Liu D.K."/>
            <person name="Tu X.D."/>
            <person name="Liu B."/>
            <person name="Hao Y."/>
            <person name="Liao X.Y."/>
            <person name="Jiang Y.T."/>
            <person name="Sun W.H."/>
            <person name="Chen J."/>
            <person name="Chen Y.Q."/>
            <person name="Ai Y."/>
            <person name="Zhai J.W."/>
            <person name="Wu S.S."/>
            <person name="Zhou Z."/>
            <person name="Hsiao Y.Y."/>
            <person name="Wu W.L."/>
            <person name="Chen Y.Y."/>
            <person name="Lin Y.F."/>
            <person name="Hsu J.L."/>
            <person name="Li C.Y."/>
            <person name="Wang Z.W."/>
            <person name="Zhao X."/>
            <person name="Zhong W.Y."/>
            <person name="Ma X.K."/>
            <person name="Ma L."/>
            <person name="Huang J."/>
            <person name="Chen G.Z."/>
            <person name="Huang M.Z."/>
            <person name="Huang L."/>
            <person name="Peng D.H."/>
            <person name="Luo Y.B."/>
            <person name="Zou S.Q."/>
            <person name="Chen S.P."/>
            <person name="Lan S."/>
            <person name="Tsai W.C."/>
            <person name="Van de Peer Y."/>
            <person name="Liu Z.J."/>
        </authorList>
    </citation>
    <scope>NUCLEOTIDE SEQUENCE [LARGE SCALE GENOMIC DNA]</scope>
    <source>
        <strain evidence="3">Lor287</strain>
    </source>
</reference>
<keyword evidence="2" id="KW-0472">Membrane</keyword>
<accession>A0AAP0FUK1</accession>
<dbReference type="PANTHER" id="PTHR31134:SF1">
    <property type="entry name" value="TRANSMEMBRANE PROTEIN 128"/>
    <property type="match status" value="1"/>
</dbReference>
<organism evidence="3 4">
    <name type="scientific">Platanthera zijinensis</name>
    <dbReference type="NCBI Taxonomy" id="2320716"/>
    <lineage>
        <taxon>Eukaryota</taxon>
        <taxon>Viridiplantae</taxon>
        <taxon>Streptophyta</taxon>
        <taxon>Embryophyta</taxon>
        <taxon>Tracheophyta</taxon>
        <taxon>Spermatophyta</taxon>
        <taxon>Magnoliopsida</taxon>
        <taxon>Liliopsida</taxon>
        <taxon>Asparagales</taxon>
        <taxon>Orchidaceae</taxon>
        <taxon>Orchidoideae</taxon>
        <taxon>Orchideae</taxon>
        <taxon>Orchidinae</taxon>
        <taxon>Platanthera</taxon>
    </lineage>
</organism>
<protein>
    <recommendedName>
        <fullName evidence="5">Transmembrane protein</fullName>
    </recommendedName>
</protein>
<evidence type="ECO:0008006" key="5">
    <source>
        <dbReference type="Google" id="ProtNLM"/>
    </source>
</evidence>
<evidence type="ECO:0000256" key="1">
    <source>
        <dbReference type="SAM" id="MobiDB-lite"/>
    </source>
</evidence>